<dbReference type="HAMAP" id="MF_01987">
    <property type="entry name" value="Ribokinase"/>
    <property type="match status" value="1"/>
</dbReference>
<dbReference type="GO" id="GO:0019303">
    <property type="term" value="P:D-ribose catabolic process"/>
    <property type="evidence" value="ECO:0007669"/>
    <property type="project" value="UniProtKB-UniRule"/>
</dbReference>
<evidence type="ECO:0000313" key="11">
    <source>
        <dbReference type="EMBL" id="KAF7392809.1"/>
    </source>
</evidence>
<comment type="caution">
    <text evidence="9">Lacks conserved residue(s) required for the propagation of feature annotation.</text>
</comment>
<evidence type="ECO:0000313" key="12">
    <source>
        <dbReference type="Proteomes" id="UP000614350"/>
    </source>
</evidence>
<feature type="binding site" evidence="9">
    <location>
        <begin position="12"/>
        <end position="14"/>
    </location>
    <ligand>
        <name>substrate</name>
    </ligand>
</feature>
<accession>A0A834N2P2</accession>
<keyword evidence="7 9" id="KW-0630">Potassium</keyword>
<keyword evidence="8 9" id="KW-0119">Carbohydrate metabolism</keyword>
<dbReference type="Pfam" id="PF00294">
    <property type="entry name" value="PfkB"/>
    <property type="match status" value="1"/>
</dbReference>
<keyword evidence="9" id="KW-0963">Cytoplasm</keyword>
<comment type="subunit">
    <text evidence="9">Homodimer.</text>
</comment>
<feature type="binding site" evidence="9">
    <location>
        <position position="242"/>
    </location>
    <ligand>
        <name>ATP</name>
        <dbReference type="ChEBI" id="CHEBI:30616"/>
    </ligand>
</feature>
<dbReference type="Gene3D" id="3.40.1190.20">
    <property type="match status" value="1"/>
</dbReference>
<sequence>MNTNIVVLGSCMIDFTCYASRLPKPGETILGSEFKIKYGGKGANQCVSAAKLGATTTLIGSLGSDNYAKTYLDILKKENVNTTYIQIQKDKQSGIAHITVASNGENSIVVVPGANDFLSVDQVIHSADLIKNATVLLCQFESPLDATLQALRIHKGHGLSIVNGSPVVENIHPEIFQLCDIFCINETEAELITGVQPLMLSNVQNAIDILFSKGCNMVILTLGPLGAVYASKDDREITQISTTKVDPIDTTGAGDAFLGSLSYFKAYHPHLSTKECINRACKIATKTVLKIGTQESFPMRSDLPQELFL</sequence>
<feature type="active site" description="Proton acceptor" evidence="9">
    <location>
        <position position="255"/>
    </location>
</feature>
<feature type="binding site" evidence="9">
    <location>
        <position position="141"/>
    </location>
    <ligand>
        <name>substrate</name>
    </ligand>
</feature>
<evidence type="ECO:0000256" key="6">
    <source>
        <dbReference type="ARBA" id="ARBA00022842"/>
    </source>
</evidence>
<feature type="domain" description="Carbohydrate kinase PfkB" evidence="10">
    <location>
        <begin position="3"/>
        <end position="298"/>
    </location>
</feature>
<evidence type="ECO:0000256" key="7">
    <source>
        <dbReference type="ARBA" id="ARBA00022958"/>
    </source>
</evidence>
<evidence type="ECO:0000256" key="8">
    <source>
        <dbReference type="ARBA" id="ARBA00023277"/>
    </source>
</evidence>
<dbReference type="EMBL" id="JACSEA010000009">
    <property type="protein sequence ID" value="KAF7392809.1"/>
    <property type="molecule type" value="Genomic_DNA"/>
</dbReference>
<dbReference type="SUPFAM" id="SSF53613">
    <property type="entry name" value="Ribokinase-like"/>
    <property type="match status" value="1"/>
</dbReference>
<evidence type="ECO:0000256" key="9">
    <source>
        <dbReference type="HAMAP-Rule" id="MF_03215"/>
    </source>
</evidence>
<dbReference type="CDD" id="cd01174">
    <property type="entry name" value="ribokinase"/>
    <property type="match status" value="1"/>
</dbReference>
<dbReference type="PRINTS" id="PR00990">
    <property type="entry name" value="RIBOKINASE"/>
</dbReference>
<dbReference type="GO" id="GO:0046872">
    <property type="term" value="F:metal ion binding"/>
    <property type="evidence" value="ECO:0007669"/>
    <property type="project" value="UniProtKB-KW"/>
</dbReference>
<evidence type="ECO:0000256" key="1">
    <source>
        <dbReference type="ARBA" id="ARBA00022679"/>
    </source>
</evidence>
<comment type="activity regulation">
    <text evidence="9">Activated by a monovalent cation that binds near, but not in, the active site. The most likely occupant of the site in vivo is potassium. Ion binding induces a conformational change that may alter substrate affinity.</text>
</comment>
<reference evidence="11" key="1">
    <citation type="journal article" date="2020" name="G3 (Bethesda)">
        <title>High-Quality Assemblies for Three Invasive Social Wasps from the &lt;i&gt;Vespula&lt;/i&gt; Genus.</title>
        <authorList>
            <person name="Harrop T.W.R."/>
            <person name="Guhlin J."/>
            <person name="McLaughlin G.M."/>
            <person name="Permina E."/>
            <person name="Stockwell P."/>
            <person name="Gilligan J."/>
            <person name="Le Lec M.F."/>
            <person name="Gruber M.A.M."/>
            <person name="Quinn O."/>
            <person name="Lovegrove M."/>
            <person name="Duncan E.J."/>
            <person name="Remnant E.J."/>
            <person name="Van Eeckhoven J."/>
            <person name="Graham B."/>
            <person name="Knapp R.A."/>
            <person name="Langford K.W."/>
            <person name="Kronenberg Z."/>
            <person name="Press M.O."/>
            <person name="Eacker S.M."/>
            <person name="Wilson-Rankin E.E."/>
            <person name="Purcell J."/>
            <person name="Lester P.J."/>
            <person name="Dearden P.K."/>
        </authorList>
    </citation>
    <scope>NUCLEOTIDE SEQUENCE</scope>
    <source>
        <strain evidence="11">Marl-1</strain>
    </source>
</reference>
<dbReference type="GO" id="GO:0004747">
    <property type="term" value="F:ribokinase activity"/>
    <property type="evidence" value="ECO:0007669"/>
    <property type="project" value="UniProtKB-UniRule"/>
</dbReference>
<comment type="pathway">
    <text evidence="9">Carbohydrate metabolism; D-ribose degradation; D-ribose 5-phosphate from beta-D-ribopyranose: step 2/2.</text>
</comment>
<feature type="binding site" evidence="9">
    <location>
        <position position="251"/>
    </location>
    <ligand>
        <name>K(+)</name>
        <dbReference type="ChEBI" id="CHEBI:29103"/>
    </ligand>
</feature>
<dbReference type="GO" id="GO:0005524">
    <property type="term" value="F:ATP binding"/>
    <property type="evidence" value="ECO:0007669"/>
    <property type="project" value="UniProtKB-UniRule"/>
</dbReference>
<dbReference type="GO" id="GO:0005829">
    <property type="term" value="C:cytosol"/>
    <property type="evidence" value="ECO:0007669"/>
    <property type="project" value="TreeGrafter"/>
</dbReference>
<comment type="function">
    <text evidence="9">Catalyzes the phosphorylation of ribose at O-5 in a reaction requiring ATP and magnesium. The resulting D-ribose-5-phosphate can then be used either for sythesis of nucleotides, histidine, and tryptophan, or as a component of the pentose phosphate pathway.</text>
</comment>
<keyword evidence="12" id="KW-1185">Reference proteome</keyword>
<dbReference type="Proteomes" id="UP000614350">
    <property type="component" value="Unassembled WGS sequence"/>
</dbReference>
<dbReference type="InterPro" id="IPR011611">
    <property type="entry name" value="PfkB_dom"/>
</dbReference>
<feature type="binding site" evidence="9">
    <location>
        <begin position="254"/>
        <end position="255"/>
    </location>
    <ligand>
        <name>ATP</name>
        <dbReference type="ChEBI" id="CHEBI:30616"/>
    </ligand>
</feature>
<comment type="subcellular location">
    <subcellularLocation>
        <location evidence="9">Cytoplasm</location>
    </subcellularLocation>
    <subcellularLocation>
        <location evidence="9">Nucleus</location>
    </subcellularLocation>
</comment>
<feature type="binding site" evidence="9">
    <location>
        <begin position="221"/>
        <end position="226"/>
    </location>
    <ligand>
        <name>ATP</name>
        <dbReference type="ChEBI" id="CHEBI:30616"/>
    </ligand>
</feature>
<keyword evidence="5 9" id="KW-0067">ATP-binding</keyword>
<dbReference type="InterPro" id="IPR029056">
    <property type="entry name" value="Ribokinase-like"/>
</dbReference>
<dbReference type="EC" id="2.7.1.15" evidence="9"/>
<keyword evidence="6 9" id="KW-0460">Magnesium</keyword>
<dbReference type="NCBIfam" id="TIGR02152">
    <property type="entry name" value="D_ribokin_bact"/>
    <property type="match status" value="1"/>
</dbReference>
<evidence type="ECO:0000259" key="10">
    <source>
        <dbReference type="Pfam" id="PF00294"/>
    </source>
</evidence>
<feature type="binding site" evidence="9">
    <location>
        <position position="249"/>
    </location>
    <ligand>
        <name>K(+)</name>
        <dbReference type="ChEBI" id="CHEBI:29103"/>
    </ligand>
</feature>
<evidence type="ECO:0000256" key="2">
    <source>
        <dbReference type="ARBA" id="ARBA00022723"/>
    </source>
</evidence>
<dbReference type="InterPro" id="IPR002139">
    <property type="entry name" value="Ribo/fructo_kinase"/>
</dbReference>
<feature type="binding site" evidence="9">
    <location>
        <position position="185"/>
    </location>
    <ligand>
        <name>ATP</name>
        <dbReference type="ChEBI" id="CHEBI:30616"/>
    </ligand>
</feature>
<evidence type="ECO:0000256" key="5">
    <source>
        <dbReference type="ARBA" id="ARBA00022840"/>
    </source>
</evidence>
<proteinExistence type="inferred from homology"/>
<evidence type="ECO:0000256" key="4">
    <source>
        <dbReference type="ARBA" id="ARBA00022777"/>
    </source>
</evidence>
<gene>
    <name evidence="11" type="ORF">HZH66_008642</name>
</gene>
<comment type="similarity">
    <text evidence="9">Belongs to the carbohydrate kinase PfkB family. Ribokinase subfamily.</text>
</comment>
<comment type="cofactor">
    <cofactor evidence="9">
        <name>Mg(2+)</name>
        <dbReference type="ChEBI" id="CHEBI:18420"/>
    </cofactor>
    <text evidence="9">Requires a divalent cation, most likely magnesium in vivo, as an electrophilic catalyst to aid phosphoryl group transfer. It is the chelate of the metal and the nucleotide that is the actual substrate.</text>
</comment>
<keyword evidence="4 9" id="KW-0418">Kinase</keyword>
<feature type="binding site" evidence="9">
    <location>
        <position position="255"/>
    </location>
    <ligand>
        <name>substrate</name>
    </ligand>
</feature>
<name>A0A834N2P2_VESVU</name>
<organism evidence="11 12">
    <name type="scientific">Vespula vulgaris</name>
    <name type="common">Yellow jacket</name>
    <name type="synonym">Wasp</name>
    <dbReference type="NCBI Taxonomy" id="7454"/>
    <lineage>
        <taxon>Eukaryota</taxon>
        <taxon>Metazoa</taxon>
        <taxon>Ecdysozoa</taxon>
        <taxon>Arthropoda</taxon>
        <taxon>Hexapoda</taxon>
        <taxon>Insecta</taxon>
        <taxon>Pterygota</taxon>
        <taxon>Neoptera</taxon>
        <taxon>Endopterygota</taxon>
        <taxon>Hymenoptera</taxon>
        <taxon>Apocrita</taxon>
        <taxon>Aculeata</taxon>
        <taxon>Vespoidea</taxon>
        <taxon>Vespidae</taxon>
        <taxon>Vespinae</taxon>
        <taxon>Vespula</taxon>
    </lineage>
</organism>
<comment type="caution">
    <text evidence="11">The sequence shown here is derived from an EMBL/GenBank/DDBJ whole genome shotgun (WGS) entry which is preliminary data.</text>
</comment>
<feature type="binding site" evidence="9">
    <location>
        <position position="290"/>
    </location>
    <ligand>
        <name>K(+)</name>
        <dbReference type="ChEBI" id="CHEBI:29103"/>
    </ligand>
</feature>
<dbReference type="UniPathway" id="UPA00916">
    <property type="reaction ID" value="UER00889"/>
</dbReference>
<feature type="binding site" evidence="9">
    <location>
        <position position="292"/>
    </location>
    <ligand>
        <name>K(+)</name>
        <dbReference type="ChEBI" id="CHEBI:29103"/>
    </ligand>
</feature>
<dbReference type="GO" id="GO:0005634">
    <property type="term" value="C:nucleus"/>
    <property type="evidence" value="ECO:0007669"/>
    <property type="project" value="UniProtKB-SubCell"/>
</dbReference>
<keyword evidence="1 9" id="KW-0808">Transferase</keyword>
<feature type="binding site" evidence="9">
    <location>
        <position position="296"/>
    </location>
    <ligand>
        <name>K(+)</name>
        <dbReference type="ChEBI" id="CHEBI:29103"/>
    </ligand>
</feature>
<feature type="binding site" evidence="9">
    <location>
        <position position="287"/>
    </location>
    <ligand>
        <name>K(+)</name>
        <dbReference type="ChEBI" id="CHEBI:29103"/>
    </ligand>
</feature>
<dbReference type="InterPro" id="IPR011877">
    <property type="entry name" value="Ribokinase"/>
</dbReference>
<dbReference type="PANTHER" id="PTHR10584:SF166">
    <property type="entry name" value="RIBOKINASE"/>
    <property type="match status" value="1"/>
</dbReference>
<keyword evidence="3 9" id="KW-0547">Nucleotide-binding</keyword>
<comment type="catalytic activity">
    <reaction evidence="9">
        <text>D-ribose + ATP = D-ribose 5-phosphate + ADP + H(+)</text>
        <dbReference type="Rhea" id="RHEA:13697"/>
        <dbReference type="ChEBI" id="CHEBI:15378"/>
        <dbReference type="ChEBI" id="CHEBI:30616"/>
        <dbReference type="ChEBI" id="CHEBI:47013"/>
        <dbReference type="ChEBI" id="CHEBI:78346"/>
        <dbReference type="ChEBI" id="CHEBI:456216"/>
        <dbReference type="EC" id="2.7.1.15"/>
    </reaction>
</comment>
<evidence type="ECO:0000256" key="3">
    <source>
        <dbReference type="ARBA" id="ARBA00022741"/>
    </source>
</evidence>
<keyword evidence="2 9" id="KW-0479">Metal-binding</keyword>
<feature type="binding site" evidence="9">
    <location>
        <begin position="40"/>
        <end position="44"/>
    </location>
    <ligand>
        <name>substrate</name>
    </ligand>
</feature>
<dbReference type="PANTHER" id="PTHR10584">
    <property type="entry name" value="SUGAR KINASE"/>
    <property type="match status" value="1"/>
</dbReference>
<dbReference type="AlphaFoldDB" id="A0A834N2P2"/>
<protein>
    <recommendedName>
        <fullName evidence="9">Ribokinase</fullName>
        <shortName evidence="9">RK</shortName>
        <ecNumber evidence="9">2.7.1.15</ecNumber>
    </recommendedName>
</protein>
<keyword evidence="9" id="KW-0539">Nucleus</keyword>